<gene>
    <name evidence="1" type="ORF">LPJ66_003939</name>
</gene>
<protein>
    <submittedName>
        <fullName evidence="1">Uncharacterized protein</fullName>
    </submittedName>
</protein>
<organism evidence="1 2">
    <name type="scientific">Kickxella alabastrina</name>
    <dbReference type="NCBI Taxonomy" id="61397"/>
    <lineage>
        <taxon>Eukaryota</taxon>
        <taxon>Fungi</taxon>
        <taxon>Fungi incertae sedis</taxon>
        <taxon>Zoopagomycota</taxon>
        <taxon>Kickxellomycotina</taxon>
        <taxon>Kickxellomycetes</taxon>
        <taxon>Kickxellales</taxon>
        <taxon>Kickxellaceae</taxon>
        <taxon>Kickxella</taxon>
    </lineage>
</organism>
<accession>A0ACC1IJB8</accession>
<evidence type="ECO:0000313" key="1">
    <source>
        <dbReference type="EMBL" id="KAJ1896515.1"/>
    </source>
</evidence>
<dbReference type="EMBL" id="JANBPG010000437">
    <property type="protein sequence ID" value="KAJ1896515.1"/>
    <property type="molecule type" value="Genomic_DNA"/>
</dbReference>
<sequence>MGLMKKIKGSYMFTHMEVGKYTKRRGASTSRESIDPHAATAGHGTIRAATTEFISEFDRAAEEAQREEQWQAEEQKWRQHRHEQKLRHARANSIETLSADHLEEAHSAAIHQQQKQKQKQPALSRYKSSMELSASQRYQQIPPGASSGSLPYASVQSPQSGSSRTTAVSTPQASPFEGDAGAFDAEPVPRSRPRGARTARSNMDMQSVYFAPGRNVTMTNQQKQRVSVYPMADEKPQFNKNSASSMDYYVFTPTRRDLSAMPLDSKRRTRGVIAPEEMMAPELHQNEVDAEAEKASKNPFVERRMKARVLVNEGWDSASPFTDPLIGSGRGGVDPNDPRKYLNTPMYANQAGAGGVDLLA</sequence>
<dbReference type="Proteomes" id="UP001150581">
    <property type="component" value="Unassembled WGS sequence"/>
</dbReference>
<name>A0ACC1IJB8_9FUNG</name>
<proteinExistence type="predicted"/>
<comment type="caution">
    <text evidence="1">The sequence shown here is derived from an EMBL/GenBank/DDBJ whole genome shotgun (WGS) entry which is preliminary data.</text>
</comment>
<reference evidence="1" key="1">
    <citation type="submission" date="2022-07" db="EMBL/GenBank/DDBJ databases">
        <title>Phylogenomic reconstructions and comparative analyses of Kickxellomycotina fungi.</title>
        <authorList>
            <person name="Reynolds N.K."/>
            <person name="Stajich J.E."/>
            <person name="Barry K."/>
            <person name="Grigoriev I.V."/>
            <person name="Crous P."/>
            <person name="Smith M.E."/>
        </authorList>
    </citation>
    <scope>NUCLEOTIDE SEQUENCE</scope>
    <source>
        <strain evidence="1">Benny 63K</strain>
    </source>
</reference>
<evidence type="ECO:0000313" key="2">
    <source>
        <dbReference type="Proteomes" id="UP001150581"/>
    </source>
</evidence>
<keyword evidence="2" id="KW-1185">Reference proteome</keyword>